<sequence>MPIETEIKLSLPARSAGQLLRHPVLAGHAPQRQRLANTYYDTATLTLLAARVAVRYRQRGWQYWLTVKCAAPAVGGLAQRNEWETPGLPGSFDFSAVDDAGLRQQLESVRADLQPVFSTDFTRRLWIIEPRPGARIELAFDRGQIRAGERQEAICEVELELLEGTVADLFALAHTLQETLPLHPEAASKAERGYRLFLGTPHKATKSRAIALAPDSGSLAAFRQVALACLEHLQGNERGVRESDAPEFVHQSRVAIRRLRSALRVWRPLLPADTLAAFDARWRTLAIELGEARNWDVFVTETLPPLLARFPDCAASARLQRFASLRRNASRKAARAALSSPEYGRLLLDSTAALLALSDGEASSLKAFAQDCLNKRARSVGRLATAALGADAPARHRLRVGLKRLRYAVEFFALLFPGRKLERYLLSAARLQDLLGHMNDLSVANELLASAPASAHSQIASGWLAGRDELMAREIDDAIAAFVSQPPPWKKG</sequence>
<dbReference type="InterPro" id="IPR038186">
    <property type="entry name" value="CHAD_dom_sf"/>
</dbReference>
<dbReference type="InterPro" id="IPR033469">
    <property type="entry name" value="CYTH-like_dom_sf"/>
</dbReference>
<evidence type="ECO:0000259" key="1">
    <source>
        <dbReference type="PROSITE" id="PS51707"/>
    </source>
</evidence>
<evidence type="ECO:0000259" key="2">
    <source>
        <dbReference type="PROSITE" id="PS51708"/>
    </source>
</evidence>
<evidence type="ECO:0000313" key="4">
    <source>
        <dbReference type="Proteomes" id="UP000480275"/>
    </source>
</evidence>
<reference evidence="3 4" key="1">
    <citation type="submission" date="2019-10" db="EMBL/GenBank/DDBJ databases">
        <title>Whole-genome sequence of the purple nonsulfur photosynthetic bacterium Rhodocyclus tenuis.</title>
        <authorList>
            <person name="Kyndt J.A."/>
            <person name="Meyer T.E."/>
        </authorList>
    </citation>
    <scope>NUCLEOTIDE SEQUENCE [LARGE SCALE GENOMIC DNA]</scope>
    <source>
        <strain evidence="3 4">DSM 110</strain>
    </source>
</reference>
<proteinExistence type="predicted"/>
<dbReference type="Gene3D" id="1.40.20.10">
    <property type="entry name" value="CHAD domain"/>
    <property type="match status" value="1"/>
</dbReference>
<feature type="domain" description="CYTH" evidence="1">
    <location>
        <begin position="2"/>
        <end position="200"/>
    </location>
</feature>
<evidence type="ECO:0000313" key="3">
    <source>
        <dbReference type="EMBL" id="MQY51749.1"/>
    </source>
</evidence>
<protein>
    <submittedName>
        <fullName evidence="3">CHAD domain-containing protein</fullName>
    </submittedName>
</protein>
<dbReference type="GO" id="GO:0046872">
    <property type="term" value="F:metal ion binding"/>
    <property type="evidence" value="ECO:0007669"/>
    <property type="project" value="TreeGrafter"/>
</dbReference>
<dbReference type="CDD" id="cd07756">
    <property type="entry name" value="CYTH-like_Pase_CHAD"/>
    <property type="match status" value="1"/>
</dbReference>
<dbReference type="InterPro" id="IPR007899">
    <property type="entry name" value="CHAD_dom"/>
</dbReference>
<dbReference type="SMART" id="SM00880">
    <property type="entry name" value="CHAD"/>
    <property type="match status" value="1"/>
</dbReference>
<accession>A0A6L5JWZ7</accession>
<name>A0A6L5JWZ7_RHOTE</name>
<dbReference type="PANTHER" id="PTHR39569">
    <property type="entry name" value="INORGANIC TRIPHOSPHATASE"/>
    <property type="match status" value="1"/>
</dbReference>
<feature type="domain" description="CHAD" evidence="2">
    <location>
        <begin position="215"/>
        <end position="492"/>
    </location>
</feature>
<dbReference type="InterPro" id="IPR039013">
    <property type="entry name" value="YgiF"/>
</dbReference>
<dbReference type="OrthoDB" id="3034217at2"/>
<organism evidence="3 4">
    <name type="scientific">Rhodocyclus tenuis</name>
    <name type="common">Rhodospirillum tenue</name>
    <dbReference type="NCBI Taxonomy" id="1066"/>
    <lineage>
        <taxon>Bacteria</taxon>
        <taxon>Pseudomonadati</taxon>
        <taxon>Pseudomonadota</taxon>
        <taxon>Betaproteobacteria</taxon>
        <taxon>Rhodocyclales</taxon>
        <taxon>Rhodocyclaceae</taxon>
        <taxon>Rhodocyclus</taxon>
    </lineage>
</organism>
<dbReference type="PROSITE" id="PS51708">
    <property type="entry name" value="CHAD"/>
    <property type="match status" value="1"/>
</dbReference>
<dbReference type="PROSITE" id="PS51707">
    <property type="entry name" value="CYTH"/>
    <property type="match status" value="1"/>
</dbReference>
<dbReference type="AlphaFoldDB" id="A0A6L5JWZ7"/>
<dbReference type="SMART" id="SM01118">
    <property type="entry name" value="CYTH"/>
    <property type="match status" value="1"/>
</dbReference>
<dbReference type="Pfam" id="PF01928">
    <property type="entry name" value="CYTH"/>
    <property type="match status" value="1"/>
</dbReference>
<dbReference type="Proteomes" id="UP000480275">
    <property type="component" value="Unassembled WGS sequence"/>
</dbReference>
<dbReference type="Gene3D" id="2.40.320.10">
    <property type="entry name" value="Hypothetical Protein Pfu-838710-001"/>
    <property type="match status" value="1"/>
</dbReference>
<dbReference type="InterPro" id="IPR023577">
    <property type="entry name" value="CYTH_domain"/>
</dbReference>
<dbReference type="PANTHER" id="PTHR39569:SF1">
    <property type="entry name" value="INORGANIC TRIPHOSPHATASE"/>
    <property type="match status" value="1"/>
</dbReference>
<dbReference type="GO" id="GO:0050355">
    <property type="term" value="F:inorganic triphosphate phosphatase activity"/>
    <property type="evidence" value="ECO:0007669"/>
    <property type="project" value="InterPro"/>
</dbReference>
<gene>
    <name evidence="3" type="ORF">GHK24_08180</name>
</gene>
<comment type="caution">
    <text evidence="3">The sequence shown here is derived from an EMBL/GenBank/DDBJ whole genome shotgun (WGS) entry which is preliminary data.</text>
</comment>
<dbReference type="EMBL" id="WIXJ01000004">
    <property type="protein sequence ID" value="MQY51749.1"/>
    <property type="molecule type" value="Genomic_DNA"/>
</dbReference>
<dbReference type="SUPFAM" id="SSF55154">
    <property type="entry name" value="CYTH-like phosphatases"/>
    <property type="match status" value="1"/>
</dbReference>
<dbReference type="Pfam" id="PF05235">
    <property type="entry name" value="CHAD"/>
    <property type="match status" value="1"/>
</dbReference>